<name>A0ABT0SIF6_9GAMM</name>
<dbReference type="PROSITE" id="PS52016">
    <property type="entry name" value="TONB_DEPENDENT_REC_3"/>
    <property type="match status" value="1"/>
</dbReference>
<evidence type="ECO:0000259" key="15">
    <source>
        <dbReference type="Pfam" id="PF00593"/>
    </source>
</evidence>
<feature type="domain" description="TonB-dependent receptor-like beta-barrel" evidence="15">
    <location>
        <begin position="265"/>
        <end position="726"/>
    </location>
</feature>
<dbReference type="CDD" id="cd01347">
    <property type="entry name" value="ligand_gated_channel"/>
    <property type="match status" value="1"/>
</dbReference>
<dbReference type="InterPro" id="IPR000531">
    <property type="entry name" value="Beta-barrel_TonB"/>
</dbReference>
<evidence type="ECO:0000313" key="18">
    <source>
        <dbReference type="Proteomes" id="UP001431235"/>
    </source>
</evidence>
<comment type="subcellular location">
    <subcellularLocation>
        <location evidence="1 11">Cell outer membrane</location>
        <topology evidence="1 11">Multi-pass membrane protein</topology>
    </subcellularLocation>
</comment>
<evidence type="ECO:0000313" key="17">
    <source>
        <dbReference type="EMBL" id="MCL7714891.1"/>
    </source>
</evidence>
<comment type="similarity">
    <text evidence="2">Belongs to the TonB-dependent receptor family. Hemoglobin/haptoglobin binding protein subfamily.</text>
</comment>
<keyword evidence="6 14" id="KW-0732">Signal</keyword>
<dbReference type="Pfam" id="PF00593">
    <property type="entry name" value="TonB_dep_Rec_b-barrel"/>
    <property type="match status" value="1"/>
</dbReference>
<evidence type="ECO:0000259" key="16">
    <source>
        <dbReference type="Pfam" id="PF07715"/>
    </source>
</evidence>
<dbReference type="InterPro" id="IPR039426">
    <property type="entry name" value="TonB-dep_rcpt-like"/>
</dbReference>
<gene>
    <name evidence="17" type="ORF">K5L01_09565</name>
</gene>
<dbReference type="NCBIfam" id="TIGR01786">
    <property type="entry name" value="TonB-hemlactrns"/>
    <property type="match status" value="1"/>
</dbReference>
<evidence type="ECO:0000256" key="11">
    <source>
        <dbReference type="PROSITE-ProRule" id="PRU01360"/>
    </source>
</evidence>
<accession>A0ABT0SIF6</accession>
<keyword evidence="9 17" id="KW-0675">Receptor</keyword>
<feature type="domain" description="TonB-dependent receptor plug" evidence="16">
    <location>
        <begin position="45"/>
        <end position="155"/>
    </location>
</feature>
<dbReference type="InterPro" id="IPR010949">
    <property type="entry name" value="TonB_Hb/transfer/lactofer_rcpt"/>
</dbReference>
<reference evidence="17 18" key="1">
    <citation type="submission" date="2021-08" db="EMBL/GenBank/DDBJ databases">
        <title>Novel members of of the genus Stenotrophomonas from differernt environment.</title>
        <authorList>
            <person name="Deng Y."/>
        </authorList>
    </citation>
    <scope>NUCLEOTIDE SEQUENCE [LARGE SCALE GENOMIC DNA]</scope>
    <source>
        <strain evidence="17 18">CPCC 101365</strain>
    </source>
</reference>
<keyword evidence="8 11" id="KW-0472">Membrane</keyword>
<dbReference type="InterPro" id="IPR010917">
    <property type="entry name" value="TonB_rcpt_CS"/>
</dbReference>
<dbReference type="RefSeq" id="WP_250064179.1">
    <property type="nucleotide sequence ID" value="NZ_JAIKTS010000003.1"/>
</dbReference>
<dbReference type="InterPro" id="IPR012910">
    <property type="entry name" value="Plug_dom"/>
</dbReference>
<keyword evidence="7 13" id="KW-0798">TonB box</keyword>
<dbReference type="InterPro" id="IPR011276">
    <property type="entry name" value="TonB_haem/Hb_rcpt"/>
</dbReference>
<dbReference type="Proteomes" id="UP001431235">
    <property type="component" value="Unassembled WGS sequence"/>
</dbReference>
<protein>
    <submittedName>
        <fullName evidence="17">TonB-dependent hemoglobin/transferrin/lactoferrin family receptor</fullName>
    </submittedName>
</protein>
<keyword evidence="18" id="KW-1185">Reference proteome</keyword>
<evidence type="ECO:0000256" key="2">
    <source>
        <dbReference type="ARBA" id="ARBA00008143"/>
    </source>
</evidence>
<evidence type="ECO:0000256" key="7">
    <source>
        <dbReference type="ARBA" id="ARBA00023077"/>
    </source>
</evidence>
<evidence type="ECO:0000256" key="5">
    <source>
        <dbReference type="ARBA" id="ARBA00022692"/>
    </source>
</evidence>
<dbReference type="EMBL" id="JAIKTS010000003">
    <property type="protein sequence ID" value="MCL7714891.1"/>
    <property type="molecule type" value="Genomic_DNA"/>
</dbReference>
<dbReference type="Gene3D" id="2.40.170.20">
    <property type="entry name" value="TonB-dependent receptor, beta-barrel domain"/>
    <property type="match status" value="1"/>
</dbReference>
<evidence type="ECO:0000256" key="6">
    <source>
        <dbReference type="ARBA" id="ARBA00022729"/>
    </source>
</evidence>
<evidence type="ECO:0000256" key="4">
    <source>
        <dbReference type="ARBA" id="ARBA00022452"/>
    </source>
</evidence>
<keyword evidence="3 11" id="KW-0813">Transport</keyword>
<dbReference type="Gene3D" id="2.170.130.10">
    <property type="entry name" value="TonB-dependent receptor, plug domain"/>
    <property type="match status" value="1"/>
</dbReference>
<feature type="signal peptide" evidence="14">
    <location>
        <begin position="1"/>
        <end position="22"/>
    </location>
</feature>
<evidence type="ECO:0000256" key="3">
    <source>
        <dbReference type="ARBA" id="ARBA00022448"/>
    </source>
</evidence>
<organism evidence="17 18">
    <name type="scientific">Stenotrophomonas mori</name>
    <dbReference type="NCBI Taxonomy" id="2871096"/>
    <lineage>
        <taxon>Bacteria</taxon>
        <taxon>Pseudomonadati</taxon>
        <taxon>Pseudomonadota</taxon>
        <taxon>Gammaproteobacteria</taxon>
        <taxon>Lysobacterales</taxon>
        <taxon>Lysobacteraceae</taxon>
        <taxon>Stenotrophomonas</taxon>
    </lineage>
</organism>
<keyword evidence="5 11" id="KW-0812">Transmembrane</keyword>
<evidence type="ECO:0000256" key="12">
    <source>
        <dbReference type="PROSITE-ProRule" id="PRU10144"/>
    </source>
</evidence>
<dbReference type="InterPro" id="IPR037066">
    <property type="entry name" value="Plug_dom_sf"/>
</dbReference>
<evidence type="ECO:0000256" key="13">
    <source>
        <dbReference type="RuleBase" id="RU003357"/>
    </source>
</evidence>
<dbReference type="PROSITE" id="PS01156">
    <property type="entry name" value="TONB_DEPENDENT_REC_2"/>
    <property type="match status" value="1"/>
</dbReference>
<proteinExistence type="inferred from homology"/>
<feature type="chain" id="PRO_5045838489" evidence="14">
    <location>
        <begin position="23"/>
        <end position="774"/>
    </location>
</feature>
<feature type="short sequence motif" description="TonB C-terminal box" evidence="12">
    <location>
        <begin position="757"/>
        <end position="774"/>
    </location>
</feature>
<evidence type="ECO:0000256" key="9">
    <source>
        <dbReference type="ARBA" id="ARBA00023170"/>
    </source>
</evidence>
<dbReference type="InterPro" id="IPR036942">
    <property type="entry name" value="Beta-barrel_TonB_sf"/>
</dbReference>
<evidence type="ECO:0000256" key="14">
    <source>
        <dbReference type="SAM" id="SignalP"/>
    </source>
</evidence>
<dbReference type="Pfam" id="PF07715">
    <property type="entry name" value="Plug"/>
    <property type="match status" value="1"/>
</dbReference>
<evidence type="ECO:0000256" key="8">
    <source>
        <dbReference type="ARBA" id="ARBA00023136"/>
    </source>
</evidence>
<evidence type="ECO:0000256" key="1">
    <source>
        <dbReference type="ARBA" id="ARBA00004571"/>
    </source>
</evidence>
<keyword evidence="4 11" id="KW-1134">Transmembrane beta strand</keyword>
<sequence>MKPSPSLLTLAVLAGLSPLAHADAALDARTLDTVKVEAAREKVARSATQNVQVLGRAELDDEMAESMEDLVRYLPGVSITDMGRFGDNGFNIRGMEGDRVSMTIDGLGMAEGMETARSYEFFRAGRGGVDIDTLKQVEVVKGADAIAGGSGSLGGGVAFTTKDPADYLKASGNDSFGSVKLGYTGHNDEKLGSFTVANRTGIVESMLVYTKRKSHESEGWYDSTAIATGSARRLPDPIDHDSDNVLAKVDVVLSPAHRLGVVYERNRVDNLVENLSRVSAPGYLERWGDDSNSRDRYGLRYLWQADTPAFDTLEVQADRQKTESRGITRVISGSGSSANPTVTPLTTPCTLTATCMRAEDRSTEQVLDRIAVDLDKRAGAHSLIYGASWQNREIDYSAVDYRWNNAGVLDTATIDPGQVPRTDAASWNLYLRDRIDLLDDALQLNLGVRYDRHDYTPHLGPTFQDNTGTVHPVRFASPTWQAGISYLFAPGHTVWFQAGRGFRAPTTGEMYAPTSVTSITEVATGQVVSVPTSASNPDLESEKSLNLELGWRWETDNARLSLSAFRDRYDDFIESVRVLNNAGTQYRTCPTCAAVDGYTTTVLRNTGEVTVKGVEAEGLWRFGDAWMLRAVYSHNEGELRNGKPLDSINPDRGVLGLSWQGLDQRLRLTGALTHALAKKRKDVAQASDVFGQAAAPFLSDAYTVFDLFGSLRVNDHLKISAGVYNLFDERYYQWARVRTVTRGDFYLYGYATEDGIGRYSEPGRNYRVNLTWTF</sequence>
<evidence type="ECO:0000256" key="10">
    <source>
        <dbReference type="ARBA" id="ARBA00023237"/>
    </source>
</evidence>
<dbReference type="PANTHER" id="PTHR30069:SF29">
    <property type="entry name" value="HEMOGLOBIN AND HEMOGLOBIN-HAPTOGLOBIN-BINDING PROTEIN 1-RELATED"/>
    <property type="match status" value="1"/>
</dbReference>
<dbReference type="PANTHER" id="PTHR30069">
    <property type="entry name" value="TONB-DEPENDENT OUTER MEMBRANE RECEPTOR"/>
    <property type="match status" value="1"/>
</dbReference>
<keyword evidence="10 11" id="KW-0998">Cell outer membrane</keyword>
<dbReference type="NCBIfam" id="TIGR01785">
    <property type="entry name" value="TonB-hemin"/>
    <property type="match status" value="1"/>
</dbReference>
<comment type="caution">
    <text evidence="17">The sequence shown here is derived from an EMBL/GenBank/DDBJ whole genome shotgun (WGS) entry which is preliminary data.</text>
</comment>
<dbReference type="SUPFAM" id="SSF56935">
    <property type="entry name" value="Porins"/>
    <property type="match status" value="1"/>
</dbReference>